<evidence type="ECO:0000259" key="3">
    <source>
        <dbReference type="PROSITE" id="PS50003"/>
    </source>
</evidence>
<reference evidence="7" key="2">
    <citation type="submission" date="2022-10" db="EMBL/GenBank/DDBJ databases">
        <authorList>
            <consortium name="ENA_rothamsted_submissions"/>
            <consortium name="culmorum"/>
            <person name="King R."/>
        </authorList>
    </citation>
    <scope>NUCLEOTIDE SEQUENCE</scope>
</reference>
<evidence type="ECO:0000256" key="1">
    <source>
        <dbReference type="ARBA" id="ARBA00009498"/>
    </source>
</evidence>
<dbReference type="InterPro" id="IPR001849">
    <property type="entry name" value="PH_domain"/>
</dbReference>
<dbReference type="InterPro" id="IPR001478">
    <property type="entry name" value="PDZ"/>
</dbReference>
<gene>
    <name evidence="7" type="ORF">CHIRRI_LOCUS1885</name>
</gene>
<dbReference type="SUPFAM" id="SSF50156">
    <property type="entry name" value="PDZ domain-like"/>
    <property type="match status" value="1"/>
</dbReference>
<sequence length="1368" mass="156787">MAYINVNNDWKCEQVIEWIKGIECVNKFYIKSFFNNQIDGQQLLKISYSELTELGIVKIGHQEIILESIDHLKNFHFNLDRENLQYLALQVATVSTSLNKQLSYQPESKLDANILSEVARTIAKLKVLISWLDRYPFQGQTQYNEIRTQLLRLGLELATVAQRDRFVQNPIKQITNLTEKLYKLSDYIIQDISDPMLLQPSYLELITLKKKESELGFYIMPSHQFIHRITDVKFSSPVHSSGKVEDGDEIVQINYQTVVGWQFKKVLVQLQDSPTDVLLTLKKRPRHSNRIYGQLGLIKLPSKKRTIPFLSPRIEQITISPRIEIIQEFLPQKPLPKKESDTESSENESEILTPTETKPLEKELRLYLPKPRAVLQRRHTICGNDLVNYKNIGNIVLWHERKHNKDELGTGNLRDKSVSVSFGLNSRPATSLGLLNDSNNIDYFKKSSANFFIKKPINTDTIHEHDGEYDDEMSILKSGVSKVVRFDSTQHQIQQDSEYTCKIQETIIESFTPIPYADDDNIIDQKNNINQVIKKLENKDQNVITVNRISQTANNQNLVEAINDIIINREMVKRGKLDKSFSTPTYNNESESLVPNFDIPPRRQQSVIPPVPPRKQFLNTKNVKNSSTIVSKSPESISTINEHKNKKSFDSTNVQSINSPLNNEMEQELSKKQVLEISELIMPSKIKTLTNKKKNLLMAKRRKLSLKSLGNNSATIQGHLYRRAKDKSEVAYWTKLYFILMDIALYGFKSKESSKADCAIFLNGFTVSLAKEVHSKEFAFKVYHPKKTFYFAAETSEAMTQWIEYIRLATLKGTINLECEPKELFSETECSDEEFFDVRQLNSSFNQSNSYQSSNEQTPPLQKSHYFGSLKKTFGRYNTNENTFSTENKFLGLFSSSKNDKKSTDIVPTAQFKTYRKVINNGGLQLGATSMINSNISDAYLSYGMDSNSLFNNSNTIQSNSNSSSEVKTCTNDLKLYVEKKTTPEKKPDEEEKPVQNFRKNHNFLHASNPNLLDFNFYNTVDFQTLNTSNCNWDHQNQQTGMTLLDLMLQQRAEEMKDMYDKRVDQGFERTEDKNNPKIIEKQVVKTNNNEDIKVDKKLLEIQRRCLPMPPDYAQSFKLSDKSILYTRSKEGQKLRDFGYELISNDDDDKKDIQPEVKNIESKMSISKRKIAPLSGSIKKKSGFNWIISHDKDENNQSTSSNPTALTSSGSFRKLRLGSNKQNNFDALSEKECIQSAKLKKTSNFGGQEVQPNTKILRKNSAPTGNNSVMPYFTKLSFSSSNEKKLLGSPKLHRAIFGRNNSNVTSSADHEIFTSITFPKHQSESLQNEGGTSSNVKNTSRSYHSKNYPDLSLPPVFKAETYSFFENK</sequence>
<dbReference type="SUPFAM" id="SSF50729">
    <property type="entry name" value="PH domain-like"/>
    <property type="match status" value="1"/>
</dbReference>
<feature type="domain" description="CRIC" evidence="6">
    <location>
        <begin position="83"/>
        <end position="168"/>
    </location>
</feature>
<proteinExistence type="inferred from homology"/>
<evidence type="ECO:0000256" key="2">
    <source>
        <dbReference type="SAM" id="MobiDB-lite"/>
    </source>
</evidence>
<dbReference type="SMART" id="SM00233">
    <property type="entry name" value="PH"/>
    <property type="match status" value="1"/>
</dbReference>
<comment type="similarity">
    <text evidence="1">Belongs to the CNKSR family.</text>
</comment>
<dbReference type="EMBL" id="OU895877">
    <property type="protein sequence ID" value="CAH1710993.1"/>
    <property type="molecule type" value="Genomic_DNA"/>
</dbReference>
<dbReference type="PANTHER" id="PTHR12844:SF42">
    <property type="entry name" value="CONNECTOR ENHANCER OF KSR PROTEIN CNK"/>
    <property type="match status" value="1"/>
</dbReference>
<dbReference type="PROSITE" id="PS50106">
    <property type="entry name" value="PDZ"/>
    <property type="match status" value="1"/>
</dbReference>
<feature type="domain" description="SAM" evidence="4">
    <location>
        <begin position="10"/>
        <end position="75"/>
    </location>
</feature>
<feature type="compositionally biased region" description="Polar residues" evidence="2">
    <location>
        <begin position="1196"/>
        <end position="1211"/>
    </location>
</feature>
<dbReference type="Gene3D" id="1.10.150.50">
    <property type="entry name" value="Transcription Factor, Ets-1"/>
    <property type="match status" value="1"/>
</dbReference>
<evidence type="ECO:0000313" key="8">
    <source>
        <dbReference type="Proteomes" id="UP001153620"/>
    </source>
</evidence>
<dbReference type="InterPro" id="IPR017874">
    <property type="entry name" value="CRIC_domain"/>
</dbReference>
<organism evidence="7 8">
    <name type="scientific">Chironomus riparius</name>
    <dbReference type="NCBI Taxonomy" id="315576"/>
    <lineage>
        <taxon>Eukaryota</taxon>
        <taxon>Metazoa</taxon>
        <taxon>Ecdysozoa</taxon>
        <taxon>Arthropoda</taxon>
        <taxon>Hexapoda</taxon>
        <taxon>Insecta</taxon>
        <taxon>Pterygota</taxon>
        <taxon>Neoptera</taxon>
        <taxon>Endopterygota</taxon>
        <taxon>Diptera</taxon>
        <taxon>Nematocera</taxon>
        <taxon>Chironomoidea</taxon>
        <taxon>Chironomidae</taxon>
        <taxon>Chironominae</taxon>
        <taxon>Chironomus</taxon>
    </lineage>
</organism>
<dbReference type="SUPFAM" id="SSF47769">
    <property type="entry name" value="SAM/Pointed domain"/>
    <property type="match status" value="1"/>
</dbReference>
<dbReference type="FunFam" id="2.30.42.10:FF:000060">
    <property type="entry name" value="Connector enhancer of kinase suppressor of Ras 2"/>
    <property type="match status" value="1"/>
</dbReference>
<dbReference type="SMART" id="SM00228">
    <property type="entry name" value="PDZ"/>
    <property type="match status" value="1"/>
</dbReference>
<dbReference type="Pfam" id="PF10534">
    <property type="entry name" value="CRIC_ras_sig"/>
    <property type="match status" value="1"/>
</dbReference>
<dbReference type="Pfam" id="PF00169">
    <property type="entry name" value="PH"/>
    <property type="match status" value="1"/>
</dbReference>
<feature type="compositionally biased region" description="Polar residues" evidence="2">
    <location>
        <begin position="1324"/>
        <end position="1342"/>
    </location>
</feature>
<protein>
    <recommendedName>
        <fullName evidence="9">Connector enhancer of ksr</fullName>
    </recommendedName>
</protein>
<keyword evidence="8" id="KW-1185">Reference proteome</keyword>
<evidence type="ECO:0000259" key="6">
    <source>
        <dbReference type="PROSITE" id="PS51290"/>
    </source>
</evidence>
<dbReference type="InterPro" id="IPR013761">
    <property type="entry name" value="SAM/pointed_sf"/>
</dbReference>
<evidence type="ECO:0000313" key="7">
    <source>
        <dbReference type="EMBL" id="CAH1710993.1"/>
    </source>
</evidence>
<name>A0A9P0IM46_9DIPT</name>
<dbReference type="PROSITE" id="PS50105">
    <property type="entry name" value="SAM_DOMAIN"/>
    <property type="match status" value="1"/>
</dbReference>
<dbReference type="InterPro" id="IPR011993">
    <property type="entry name" value="PH-like_dom_sf"/>
</dbReference>
<dbReference type="InterPro" id="IPR001660">
    <property type="entry name" value="SAM"/>
</dbReference>
<evidence type="ECO:0000259" key="5">
    <source>
        <dbReference type="PROSITE" id="PS50106"/>
    </source>
</evidence>
<evidence type="ECO:0000259" key="4">
    <source>
        <dbReference type="PROSITE" id="PS50105"/>
    </source>
</evidence>
<dbReference type="PROSITE" id="PS51290">
    <property type="entry name" value="CRIC"/>
    <property type="match status" value="1"/>
</dbReference>
<reference evidence="7" key="1">
    <citation type="submission" date="2022-01" db="EMBL/GenBank/DDBJ databases">
        <authorList>
            <person name="King R."/>
        </authorList>
    </citation>
    <scope>NUCLEOTIDE SEQUENCE</scope>
</reference>
<dbReference type="Proteomes" id="UP001153620">
    <property type="component" value="Chromosome 1"/>
</dbReference>
<dbReference type="Pfam" id="PF00536">
    <property type="entry name" value="SAM_1"/>
    <property type="match status" value="1"/>
</dbReference>
<feature type="domain" description="PDZ" evidence="5">
    <location>
        <begin position="205"/>
        <end position="285"/>
    </location>
</feature>
<dbReference type="InterPro" id="IPR051566">
    <property type="entry name" value="CNKSR"/>
</dbReference>
<dbReference type="SMART" id="SM00454">
    <property type="entry name" value="SAM"/>
    <property type="match status" value="1"/>
</dbReference>
<dbReference type="CDD" id="cd06748">
    <property type="entry name" value="PDZ_CNK1_2_3-like"/>
    <property type="match status" value="1"/>
</dbReference>
<dbReference type="Gene3D" id="2.30.29.30">
    <property type="entry name" value="Pleckstrin-homology domain (PH domain)/Phosphotyrosine-binding domain (PTB)"/>
    <property type="match status" value="1"/>
</dbReference>
<dbReference type="PANTHER" id="PTHR12844">
    <property type="entry name" value="CONNECTOR ENCHANCER OF KINASE SUPPRESSOR OF RAS"/>
    <property type="match status" value="1"/>
</dbReference>
<dbReference type="Gene3D" id="2.30.42.10">
    <property type="match status" value="1"/>
</dbReference>
<dbReference type="InterPro" id="IPR036034">
    <property type="entry name" value="PDZ_sf"/>
</dbReference>
<dbReference type="PROSITE" id="PS50003">
    <property type="entry name" value="PH_DOMAIN"/>
    <property type="match status" value="1"/>
</dbReference>
<feature type="region of interest" description="Disordered" evidence="2">
    <location>
        <begin position="1191"/>
        <end position="1212"/>
    </location>
</feature>
<evidence type="ECO:0008006" key="9">
    <source>
        <dbReference type="Google" id="ProtNLM"/>
    </source>
</evidence>
<feature type="domain" description="PH" evidence="3">
    <location>
        <begin position="713"/>
        <end position="811"/>
    </location>
</feature>
<dbReference type="OrthoDB" id="294853at2759"/>
<accession>A0A9P0IM46</accession>
<feature type="region of interest" description="Disordered" evidence="2">
    <location>
        <begin position="334"/>
        <end position="355"/>
    </location>
</feature>
<feature type="region of interest" description="Disordered" evidence="2">
    <location>
        <begin position="1319"/>
        <end position="1347"/>
    </location>
</feature>